<gene>
    <name evidence="3" type="ORF">J2S45_001544</name>
</gene>
<accession>A0ABT9PLQ7</accession>
<feature type="transmembrane region" description="Helical" evidence="2">
    <location>
        <begin position="37"/>
        <end position="54"/>
    </location>
</feature>
<protein>
    <submittedName>
        <fullName evidence="3">GAF domain-containing protein</fullName>
    </submittedName>
</protein>
<feature type="compositionally biased region" description="Basic and acidic residues" evidence="1">
    <location>
        <begin position="66"/>
        <end position="79"/>
    </location>
</feature>
<keyword evidence="4" id="KW-1185">Reference proteome</keyword>
<evidence type="ECO:0000256" key="1">
    <source>
        <dbReference type="SAM" id="MobiDB-lite"/>
    </source>
</evidence>
<feature type="region of interest" description="Disordered" evidence="1">
    <location>
        <begin position="58"/>
        <end position="79"/>
    </location>
</feature>
<sequence length="79" mass="8782">METLQRVFWHSTFNPLVVFAGILLAFLAFQANSTERVILLTGLAALLAVQVWRARARRRADGAAQQRDDTGDQDGEGRP</sequence>
<reference evidence="3 4" key="1">
    <citation type="submission" date="2023-07" db="EMBL/GenBank/DDBJ databases">
        <title>Sequencing the genomes of 1000 actinobacteria strains.</title>
        <authorList>
            <person name="Klenk H.-P."/>
        </authorList>
    </citation>
    <scope>NUCLEOTIDE SEQUENCE [LARGE SCALE GENOMIC DNA]</scope>
    <source>
        <strain evidence="3 4">DSM 19515</strain>
    </source>
</reference>
<feature type="transmembrane region" description="Helical" evidence="2">
    <location>
        <begin position="12"/>
        <end position="31"/>
    </location>
</feature>
<name>A0ABT9PLQ7_9ACTO</name>
<dbReference type="EMBL" id="JAUSQL010000001">
    <property type="protein sequence ID" value="MDP9832865.1"/>
    <property type="molecule type" value="Genomic_DNA"/>
</dbReference>
<organism evidence="3 4">
    <name type="scientific">Trueperella abortisuis</name>
    <dbReference type="NCBI Taxonomy" id="445930"/>
    <lineage>
        <taxon>Bacteria</taxon>
        <taxon>Bacillati</taxon>
        <taxon>Actinomycetota</taxon>
        <taxon>Actinomycetes</taxon>
        <taxon>Actinomycetales</taxon>
        <taxon>Actinomycetaceae</taxon>
        <taxon>Trueperella</taxon>
    </lineage>
</organism>
<evidence type="ECO:0000313" key="4">
    <source>
        <dbReference type="Proteomes" id="UP001230145"/>
    </source>
</evidence>
<keyword evidence="2" id="KW-0472">Membrane</keyword>
<proteinExistence type="predicted"/>
<evidence type="ECO:0000256" key="2">
    <source>
        <dbReference type="SAM" id="Phobius"/>
    </source>
</evidence>
<dbReference type="Proteomes" id="UP001230145">
    <property type="component" value="Unassembled WGS sequence"/>
</dbReference>
<keyword evidence="2" id="KW-0812">Transmembrane</keyword>
<evidence type="ECO:0000313" key="3">
    <source>
        <dbReference type="EMBL" id="MDP9832865.1"/>
    </source>
</evidence>
<keyword evidence="2" id="KW-1133">Transmembrane helix</keyword>
<dbReference type="RefSeq" id="WP_296930532.1">
    <property type="nucleotide sequence ID" value="NZ_JAUSQL010000001.1"/>
</dbReference>
<comment type="caution">
    <text evidence="3">The sequence shown here is derived from an EMBL/GenBank/DDBJ whole genome shotgun (WGS) entry which is preliminary data.</text>
</comment>